<dbReference type="Proteomes" id="UP001610334">
    <property type="component" value="Unassembled WGS sequence"/>
</dbReference>
<name>A0ABR4I2J4_9EURO</name>
<accession>A0ABR4I2J4</accession>
<evidence type="ECO:0000313" key="1">
    <source>
        <dbReference type="EMBL" id="KAL2821978.1"/>
    </source>
</evidence>
<organism evidence="1 2">
    <name type="scientific">Aspergillus granulosus</name>
    <dbReference type="NCBI Taxonomy" id="176169"/>
    <lineage>
        <taxon>Eukaryota</taxon>
        <taxon>Fungi</taxon>
        <taxon>Dikarya</taxon>
        <taxon>Ascomycota</taxon>
        <taxon>Pezizomycotina</taxon>
        <taxon>Eurotiomycetes</taxon>
        <taxon>Eurotiomycetidae</taxon>
        <taxon>Eurotiales</taxon>
        <taxon>Aspergillaceae</taxon>
        <taxon>Aspergillus</taxon>
        <taxon>Aspergillus subgen. Nidulantes</taxon>
    </lineage>
</organism>
<keyword evidence="2" id="KW-1185">Reference proteome</keyword>
<dbReference type="EMBL" id="JBFXLT010000003">
    <property type="protein sequence ID" value="KAL2821978.1"/>
    <property type="molecule type" value="Genomic_DNA"/>
</dbReference>
<sequence length="131" mass="14343">MGQAESPPIRAPARASSGFLGFISIIHLILPFSQKSPSIQISRLRSLHGVKVLGPVFTRGSESWHRHPCWSIRGIFVADTSASPEKSHSTVMVHLGRLPENLEPNGCRDDAVSPIPSGKTVFERYNVYGIL</sequence>
<reference evidence="1 2" key="1">
    <citation type="submission" date="2024-07" db="EMBL/GenBank/DDBJ databases">
        <title>Section-level genome sequencing and comparative genomics of Aspergillus sections Usti and Cavernicolus.</title>
        <authorList>
            <consortium name="Lawrence Berkeley National Laboratory"/>
            <person name="Nybo J.L."/>
            <person name="Vesth T.C."/>
            <person name="Theobald S."/>
            <person name="Frisvad J.C."/>
            <person name="Larsen T.O."/>
            <person name="Kjaerboelling I."/>
            <person name="Rothschild-Mancinelli K."/>
            <person name="Lyhne E.K."/>
            <person name="Kogle M.E."/>
            <person name="Barry K."/>
            <person name="Clum A."/>
            <person name="Na H."/>
            <person name="Ledsgaard L."/>
            <person name="Lin J."/>
            <person name="Lipzen A."/>
            <person name="Kuo A."/>
            <person name="Riley R."/>
            <person name="Mondo S."/>
            <person name="Labutti K."/>
            <person name="Haridas S."/>
            <person name="Pangalinan J."/>
            <person name="Salamov A.A."/>
            <person name="Simmons B.A."/>
            <person name="Magnuson J.K."/>
            <person name="Chen J."/>
            <person name="Drula E."/>
            <person name="Henrissat B."/>
            <person name="Wiebenga A."/>
            <person name="Lubbers R.J."/>
            <person name="Gomes A.C."/>
            <person name="Makela M.R."/>
            <person name="Stajich J."/>
            <person name="Grigoriev I.V."/>
            <person name="Mortensen U.H."/>
            <person name="De Vries R.P."/>
            <person name="Baker S.E."/>
            <person name="Andersen M.R."/>
        </authorList>
    </citation>
    <scope>NUCLEOTIDE SEQUENCE [LARGE SCALE GENOMIC DNA]</scope>
    <source>
        <strain evidence="1 2">CBS 588.65</strain>
    </source>
</reference>
<gene>
    <name evidence="1" type="ORF">BJX63DRAFT_177190</name>
</gene>
<proteinExistence type="predicted"/>
<comment type="caution">
    <text evidence="1">The sequence shown here is derived from an EMBL/GenBank/DDBJ whole genome shotgun (WGS) entry which is preliminary data.</text>
</comment>
<protein>
    <submittedName>
        <fullName evidence="1">Uncharacterized protein</fullName>
    </submittedName>
</protein>
<evidence type="ECO:0000313" key="2">
    <source>
        <dbReference type="Proteomes" id="UP001610334"/>
    </source>
</evidence>